<organism evidence="2 3">
    <name type="scientific">Psychrobacillus psychrotolerans</name>
    <dbReference type="NCBI Taxonomy" id="126156"/>
    <lineage>
        <taxon>Bacteria</taxon>
        <taxon>Bacillati</taxon>
        <taxon>Bacillota</taxon>
        <taxon>Bacilli</taxon>
        <taxon>Bacillales</taxon>
        <taxon>Bacillaceae</taxon>
        <taxon>Psychrobacillus</taxon>
    </lineage>
</organism>
<dbReference type="GO" id="GO:0016301">
    <property type="term" value="F:kinase activity"/>
    <property type="evidence" value="ECO:0007669"/>
    <property type="project" value="UniProtKB-KW"/>
</dbReference>
<keyword evidence="3" id="KW-1185">Reference proteome</keyword>
<evidence type="ECO:0000313" key="2">
    <source>
        <dbReference type="EMBL" id="SFQ38665.1"/>
    </source>
</evidence>
<dbReference type="InterPro" id="IPR000600">
    <property type="entry name" value="ROK"/>
</dbReference>
<reference evidence="3" key="1">
    <citation type="submission" date="2016-10" db="EMBL/GenBank/DDBJ databases">
        <authorList>
            <person name="Varghese N."/>
            <person name="Submissions S."/>
        </authorList>
    </citation>
    <scope>NUCLEOTIDE SEQUENCE [LARGE SCALE GENOMIC DNA]</scope>
    <source>
        <strain evidence="3">DSM 11706</strain>
    </source>
</reference>
<sequence>MKKVLGVDIGGTKIRMGVVNEQGEVLIDKTIPTILPLYPYLEEQILAIMNDVPDISGIGIGTRGMVDAETGVITFETEMPGWQGTPVKALLEAATGLPVEINNDANCAALAEARLGAAAEYKQVVCLTVGTKLGGGIVLDGKVMNGINGGGGEVGHLILYPNGIVCGCGRPGCSEEYVSGTAIKRLIQEQNVINAETNELAKPHDVFRLAANGHAGAIAVRDRFLSDFAIVISSLQAVLDMDCVVIGGGVSDSADFWWEELLAKVEPLKLKPVQVKRATFGNEAGMLGAAMLVIDSNK</sequence>
<protein>
    <submittedName>
        <fullName evidence="2">Glucokinase</fullName>
    </submittedName>
</protein>
<dbReference type="OrthoDB" id="9795247at2"/>
<dbReference type="InterPro" id="IPR043129">
    <property type="entry name" value="ATPase_NBD"/>
</dbReference>
<dbReference type="Gene3D" id="3.30.420.40">
    <property type="match status" value="2"/>
</dbReference>
<keyword evidence="2" id="KW-0418">Kinase</keyword>
<keyword evidence="2" id="KW-0808">Transferase</keyword>
<dbReference type="EMBL" id="FOXU01000002">
    <property type="protein sequence ID" value="SFQ38665.1"/>
    <property type="molecule type" value="Genomic_DNA"/>
</dbReference>
<comment type="similarity">
    <text evidence="1">Belongs to the ROK (NagC/XylR) family.</text>
</comment>
<dbReference type="PANTHER" id="PTHR18964">
    <property type="entry name" value="ROK (REPRESSOR, ORF, KINASE) FAMILY"/>
    <property type="match status" value="1"/>
</dbReference>
<name>A0A1I5Y378_9BACI</name>
<dbReference type="CDD" id="cd24068">
    <property type="entry name" value="ASKHA_NBD_ROK_FnNanK-like"/>
    <property type="match status" value="1"/>
</dbReference>
<evidence type="ECO:0000256" key="1">
    <source>
        <dbReference type="ARBA" id="ARBA00006479"/>
    </source>
</evidence>
<dbReference type="PANTHER" id="PTHR18964:SF149">
    <property type="entry name" value="BIFUNCTIONAL UDP-N-ACETYLGLUCOSAMINE 2-EPIMERASE_N-ACETYLMANNOSAMINE KINASE"/>
    <property type="match status" value="1"/>
</dbReference>
<accession>A0A1I5Y378</accession>
<dbReference type="STRING" id="126156.SAMN05421670_1874"/>
<dbReference type="SUPFAM" id="SSF53067">
    <property type="entry name" value="Actin-like ATPase domain"/>
    <property type="match status" value="1"/>
</dbReference>
<dbReference type="Proteomes" id="UP000198734">
    <property type="component" value="Unassembled WGS sequence"/>
</dbReference>
<dbReference type="AlphaFoldDB" id="A0A1I5Y378"/>
<dbReference type="Pfam" id="PF00480">
    <property type="entry name" value="ROK"/>
    <property type="match status" value="1"/>
</dbReference>
<gene>
    <name evidence="2" type="ORF">SAMN05421670_1874</name>
</gene>
<evidence type="ECO:0000313" key="3">
    <source>
        <dbReference type="Proteomes" id="UP000198734"/>
    </source>
</evidence>
<dbReference type="RefSeq" id="WP_093536450.1">
    <property type="nucleotide sequence ID" value="NZ_FOXU01000002.1"/>
</dbReference>
<proteinExistence type="inferred from homology"/>